<dbReference type="EMBL" id="RBAL01000001">
    <property type="protein sequence ID" value="RKN47166.1"/>
    <property type="molecule type" value="Genomic_DNA"/>
</dbReference>
<dbReference type="OrthoDB" id="9798201at2"/>
<dbReference type="RefSeq" id="WP_120675060.1">
    <property type="nucleotide sequence ID" value="NZ_RBAL01000001.1"/>
</dbReference>
<comment type="caution">
    <text evidence="2">The sequence shown here is derived from an EMBL/GenBank/DDBJ whole genome shotgun (WGS) entry which is preliminary data.</text>
</comment>
<evidence type="ECO:0000313" key="2">
    <source>
        <dbReference type="EMBL" id="RKN47166.1"/>
    </source>
</evidence>
<name>A0A3A9ZIX5_9ACTN</name>
<accession>A0A3A9ZIX5</accession>
<evidence type="ECO:0000259" key="1">
    <source>
        <dbReference type="PROSITE" id="PS51819"/>
    </source>
</evidence>
<dbReference type="Proteomes" id="UP000272474">
    <property type="component" value="Unassembled WGS sequence"/>
</dbReference>
<keyword evidence="3" id="KW-1185">Reference proteome</keyword>
<dbReference type="InterPro" id="IPR029068">
    <property type="entry name" value="Glyas_Bleomycin-R_OHBP_Dase"/>
</dbReference>
<dbReference type="SUPFAM" id="SSF54593">
    <property type="entry name" value="Glyoxalase/Bleomycin resistance protein/Dihydroxybiphenyl dioxygenase"/>
    <property type="match status" value="1"/>
</dbReference>
<dbReference type="InterPro" id="IPR037523">
    <property type="entry name" value="VOC_core"/>
</dbReference>
<gene>
    <name evidence="2" type="ORF">D7294_03060</name>
</gene>
<keyword evidence="2" id="KW-0223">Dioxygenase</keyword>
<dbReference type="GO" id="GO:0051213">
    <property type="term" value="F:dioxygenase activity"/>
    <property type="evidence" value="ECO:0007669"/>
    <property type="project" value="UniProtKB-KW"/>
</dbReference>
<feature type="domain" description="VOC" evidence="1">
    <location>
        <begin position="1"/>
        <end position="129"/>
    </location>
</feature>
<evidence type="ECO:0000313" key="3">
    <source>
        <dbReference type="Proteomes" id="UP000272474"/>
    </source>
</evidence>
<dbReference type="PROSITE" id="PS51819">
    <property type="entry name" value="VOC"/>
    <property type="match status" value="1"/>
</dbReference>
<keyword evidence="2" id="KW-0560">Oxidoreductase</keyword>
<proteinExistence type="predicted"/>
<organism evidence="2 3">
    <name type="scientific">Streptomyces hoynatensis</name>
    <dbReference type="NCBI Taxonomy" id="1141874"/>
    <lineage>
        <taxon>Bacteria</taxon>
        <taxon>Bacillati</taxon>
        <taxon>Actinomycetota</taxon>
        <taxon>Actinomycetes</taxon>
        <taxon>Kitasatosporales</taxon>
        <taxon>Streptomycetaceae</taxon>
        <taxon>Streptomyces</taxon>
    </lineage>
</organism>
<reference evidence="2 3" key="1">
    <citation type="journal article" date="2014" name="Int. J. Syst. Evol. Microbiol.">
        <title>Streptomyces hoynatensis sp. nov., isolated from deep marine sediment.</title>
        <authorList>
            <person name="Veyisoglu A."/>
            <person name="Sahin N."/>
        </authorList>
    </citation>
    <scope>NUCLEOTIDE SEQUENCE [LARGE SCALE GENOMIC DNA]</scope>
    <source>
        <strain evidence="2 3">KCTC 29097</strain>
    </source>
</reference>
<dbReference type="Gene3D" id="3.10.180.10">
    <property type="entry name" value="2,3-Dihydroxybiphenyl 1,2-Dioxygenase, domain 1"/>
    <property type="match status" value="1"/>
</dbReference>
<protein>
    <submittedName>
        <fullName evidence="2">Glyoxalase/bleomycin resistance/extradiol dioxygenase family protein</fullName>
    </submittedName>
</protein>
<dbReference type="InterPro" id="IPR004360">
    <property type="entry name" value="Glyas_Fos-R_dOase_dom"/>
</dbReference>
<sequence>MDALHPRLLVDRFPETFRFYDAVLPALLGAARARGDAAGPYASWDVGGEGVLALFDRAAAPPELAGAQAAAPGTMLVSRVEDVDAAFALCTAHGAAPVAGPTARPAWGPTMRTAHVRAPEGTLWELQAY</sequence>
<dbReference type="AlphaFoldDB" id="A0A3A9ZIX5"/>
<dbReference type="Pfam" id="PF00903">
    <property type="entry name" value="Glyoxalase"/>
    <property type="match status" value="1"/>
</dbReference>